<reference evidence="1" key="1">
    <citation type="journal article" date="2018" name="Genome Biol.">
        <title>SKESA: strategic k-mer extension for scrupulous assemblies.</title>
        <authorList>
            <person name="Souvorov A."/>
            <person name="Agarwala R."/>
            <person name="Lipman D.J."/>
        </authorList>
    </citation>
    <scope>NUCLEOTIDE SEQUENCE</scope>
    <source>
        <strain evidence="1">LH_M276</strain>
    </source>
</reference>
<gene>
    <name evidence="1" type="ORF">G7122_004605</name>
</gene>
<proteinExistence type="predicted"/>
<accession>A0A746RWQ2</accession>
<reference evidence="1" key="2">
    <citation type="submission" date="2020-02" db="EMBL/GenBank/DDBJ databases">
        <authorList>
            <consortium name="NCBI Pathogen Detection Project"/>
        </authorList>
    </citation>
    <scope>NUCLEOTIDE SEQUENCE</scope>
    <source>
        <strain evidence="1">LH_M276</strain>
    </source>
</reference>
<name>A0A746RWQ2_SALTI</name>
<comment type="caution">
    <text evidence="1">The sequence shown here is derived from an EMBL/GenBank/DDBJ whole genome shotgun (WGS) entry which is preliminary data.</text>
</comment>
<organism evidence="1">
    <name type="scientific">Salmonella typhi</name>
    <dbReference type="NCBI Taxonomy" id="90370"/>
    <lineage>
        <taxon>Bacteria</taxon>
        <taxon>Pseudomonadati</taxon>
        <taxon>Pseudomonadota</taxon>
        <taxon>Gammaproteobacteria</taxon>
        <taxon>Enterobacterales</taxon>
        <taxon>Enterobacteriaceae</taxon>
        <taxon>Salmonella</taxon>
    </lineage>
</organism>
<dbReference type="AlphaFoldDB" id="A0A746RWQ2"/>
<protein>
    <submittedName>
        <fullName evidence="1">Uncharacterized protein</fullName>
    </submittedName>
</protein>
<dbReference type="EMBL" id="DAAUXX010000154">
    <property type="protein sequence ID" value="HAF4066998.1"/>
    <property type="molecule type" value="Genomic_DNA"/>
</dbReference>
<sequence length="54" mass="5788">DFEGSNPSPTTIFGCAMAQPETISSLTGSNKESFSRYSVQNENQVAEFQDAGIV</sequence>
<feature type="non-terminal residue" evidence="1">
    <location>
        <position position="1"/>
    </location>
</feature>
<evidence type="ECO:0000313" key="1">
    <source>
        <dbReference type="EMBL" id="HAF4066998.1"/>
    </source>
</evidence>